<evidence type="ECO:0000313" key="3">
    <source>
        <dbReference type="Proteomes" id="UP001501303"/>
    </source>
</evidence>
<organism evidence="2 3">
    <name type="scientific">Streptomyces sodiiphilus</name>
    <dbReference type="NCBI Taxonomy" id="226217"/>
    <lineage>
        <taxon>Bacteria</taxon>
        <taxon>Bacillati</taxon>
        <taxon>Actinomycetota</taxon>
        <taxon>Actinomycetes</taxon>
        <taxon>Kitasatosporales</taxon>
        <taxon>Streptomycetaceae</taxon>
        <taxon>Streptomyces</taxon>
    </lineage>
</organism>
<dbReference type="Proteomes" id="UP001501303">
    <property type="component" value="Unassembled WGS sequence"/>
</dbReference>
<proteinExistence type="predicted"/>
<protein>
    <submittedName>
        <fullName evidence="2">Uncharacterized protein</fullName>
    </submittedName>
</protein>
<evidence type="ECO:0000313" key="2">
    <source>
        <dbReference type="EMBL" id="GAA1923935.1"/>
    </source>
</evidence>
<name>A0ABP5AXT6_9ACTN</name>
<dbReference type="RefSeq" id="WP_344263514.1">
    <property type="nucleotide sequence ID" value="NZ_BAAAMJ010000034.1"/>
</dbReference>
<gene>
    <name evidence="2" type="ORF">GCM10009716_35400</name>
</gene>
<dbReference type="EMBL" id="BAAAMJ010000034">
    <property type="protein sequence ID" value="GAA1923935.1"/>
    <property type="molecule type" value="Genomic_DNA"/>
</dbReference>
<evidence type="ECO:0000256" key="1">
    <source>
        <dbReference type="SAM" id="MobiDB-lite"/>
    </source>
</evidence>
<accession>A0ABP5AXT6</accession>
<reference evidence="3" key="1">
    <citation type="journal article" date="2019" name="Int. J. Syst. Evol. Microbiol.">
        <title>The Global Catalogue of Microorganisms (GCM) 10K type strain sequencing project: providing services to taxonomists for standard genome sequencing and annotation.</title>
        <authorList>
            <consortium name="The Broad Institute Genomics Platform"/>
            <consortium name="The Broad Institute Genome Sequencing Center for Infectious Disease"/>
            <person name="Wu L."/>
            <person name="Ma J."/>
        </authorList>
    </citation>
    <scope>NUCLEOTIDE SEQUENCE [LARGE SCALE GENOMIC DNA]</scope>
    <source>
        <strain evidence="3">JCM 13581</strain>
    </source>
</reference>
<feature type="region of interest" description="Disordered" evidence="1">
    <location>
        <begin position="1"/>
        <end position="49"/>
    </location>
</feature>
<comment type="caution">
    <text evidence="2">The sequence shown here is derived from an EMBL/GenBank/DDBJ whole genome shotgun (WGS) entry which is preliminary data.</text>
</comment>
<feature type="compositionally biased region" description="Basic and acidic residues" evidence="1">
    <location>
        <begin position="10"/>
        <end position="37"/>
    </location>
</feature>
<keyword evidence="3" id="KW-1185">Reference proteome</keyword>
<sequence length="67" mass="7375">MSTVHSQRAARGEISDVEEHHEPPEPVEKSSEGDRTEPPTLDELNERRAALSARIAEHFRSLGGVDG</sequence>